<dbReference type="InterPro" id="IPR020057">
    <property type="entry name" value="Ribosomal_bL25_b-dom"/>
</dbReference>
<dbReference type="NCBIfam" id="NF004128">
    <property type="entry name" value="PRK05618.1-2"/>
    <property type="match status" value="1"/>
</dbReference>
<dbReference type="GO" id="GO:0003735">
    <property type="term" value="F:structural constituent of ribosome"/>
    <property type="evidence" value="ECO:0007669"/>
    <property type="project" value="InterPro"/>
</dbReference>
<dbReference type="PANTHER" id="PTHR33284:SF1">
    <property type="entry name" value="RIBOSOMAL PROTEIN L25_GLN-TRNA SYNTHETASE, ANTI-CODON-BINDING DOMAIN-CONTAINING PROTEIN"/>
    <property type="match status" value="1"/>
</dbReference>
<dbReference type="GO" id="GO:0022625">
    <property type="term" value="C:cytosolic large ribosomal subunit"/>
    <property type="evidence" value="ECO:0007669"/>
    <property type="project" value="TreeGrafter"/>
</dbReference>
<dbReference type="PANTHER" id="PTHR33284">
    <property type="entry name" value="RIBOSOMAL PROTEIN L25/GLN-TRNA SYNTHETASE, ANTI-CODON-BINDING DOMAIN-CONTAINING PROTEIN"/>
    <property type="match status" value="1"/>
</dbReference>
<dbReference type="HAMAP" id="MF_01334">
    <property type="entry name" value="Ribosomal_bL25_CTC"/>
    <property type="match status" value="1"/>
</dbReference>
<evidence type="ECO:0000256" key="3">
    <source>
        <dbReference type="ARBA" id="ARBA00022980"/>
    </source>
</evidence>
<dbReference type="InterPro" id="IPR001021">
    <property type="entry name" value="Ribosomal_bL25_long"/>
</dbReference>
<feature type="compositionally biased region" description="Basic and acidic residues" evidence="6">
    <location>
        <begin position="193"/>
        <end position="203"/>
    </location>
</feature>
<dbReference type="Pfam" id="PF14693">
    <property type="entry name" value="Ribosomal_TL5_C"/>
    <property type="match status" value="1"/>
</dbReference>
<evidence type="ECO:0000256" key="4">
    <source>
        <dbReference type="ARBA" id="ARBA00023274"/>
    </source>
</evidence>
<dbReference type="Pfam" id="PF01386">
    <property type="entry name" value="Ribosomal_L25p"/>
    <property type="match status" value="1"/>
</dbReference>
<dbReference type="SUPFAM" id="SSF50715">
    <property type="entry name" value="Ribosomal protein L25-like"/>
    <property type="match status" value="1"/>
</dbReference>
<comment type="similarity">
    <text evidence="5">Belongs to the bacterial ribosomal protein bL25 family. CTC subfamily.</text>
</comment>
<evidence type="ECO:0000256" key="1">
    <source>
        <dbReference type="ARBA" id="ARBA00022730"/>
    </source>
</evidence>
<evidence type="ECO:0000313" key="10">
    <source>
        <dbReference type="Proteomes" id="UP000051934"/>
    </source>
</evidence>
<accession>A0A0R2S985</accession>
<protein>
    <recommendedName>
        <fullName evidence="5">Large ribosomal subunit protein bL25</fullName>
    </recommendedName>
    <alternativeName>
        <fullName evidence="5">General stress protein CTC</fullName>
    </alternativeName>
</protein>
<feature type="domain" description="Large ribosomal subunit protein bL25 L25" evidence="7">
    <location>
        <begin position="8"/>
        <end position="96"/>
    </location>
</feature>
<dbReference type="GO" id="GO:0008097">
    <property type="term" value="F:5S rRNA binding"/>
    <property type="evidence" value="ECO:0007669"/>
    <property type="project" value="InterPro"/>
</dbReference>
<evidence type="ECO:0000256" key="6">
    <source>
        <dbReference type="SAM" id="MobiDB-lite"/>
    </source>
</evidence>
<comment type="subunit">
    <text evidence="5">Part of the 50S ribosomal subunit; part of the 5S rRNA/L5/L18/L25 subcomplex. Contacts the 5S rRNA. Binds to the 5S rRNA independently of L5 and L18.</text>
</comment>
<dbReference type="EMBL" id="LIBB01000181">
    <property type="protein sequence ID" value="KRO71444.1"/>
    <property type="molecule type" value="Genomic_DNA"/>
</dbReference>
<dbReference type="AlphaFoldDB" id="A0A0R2S985"/>
<dbReference type="Gene3D" id="2.40.240.10">
    <property type="entry name" value="Ribosomal Protein L25, Chain P"/>
    <property type="match status" value="1"/>
</dbReference>
<evidence type="ECO:0000259" key="8">
    <source>
        <dbReference type="Pfam" id="PF14693"/>
    </source>
</evidence>
<dbReference type="HAMAP" id="MF_01336">
    <property type="entry name" value="Ribosomal_bL25"/>
    <property type="match status" value="1"/>
</dbReference>
<evidence type="ECO:0000256" key="5">
    <source>
        <dbReference type="HAMAP-Rule" id="MF_01334"/>
    </source>
</evidence>
<comment type="function">
    <text evidence="5">This is one of the proteins that binds to the 5S RNA in the ribosome where it forms part of the central protuberance.</text>
</comment>
<sequence>MSTDVFELNCTVRTDLGKGASRRLRRLEGNIPAVLYGGDADPISLTIPHKDIIKATSNEAFFSHVITLNIGKKKEKAVIKALQRHPAKPFILHADFFRIDEKQSITVKVPLHFINEEKCAGVKIGGGSILKTLNEIEVDCLPKDLPEFIEVDMVKVEIGSTVHISDITLPKGVTSVSLTHEDGDLAVATVKAPKGEKADKADGDDAAEEAGDE</sequence>
<dbReference type="Proteomes" id="UP000051934">
    <property type="component" value="Unassembled WGS sequence"/>
</dbReference>
<keyword evidence="4 5" id="KW-0687">Ribonucleoprotein</keyword>
<dbReference type="InterPro" id="IPR020056">
    <property type="entry name" value="Rbsml_bL25/Gln-tRNA_synth_N"/>
</dbReference>
<dbReference type="InterPro" id="IPR020055">
    <property type="entry name" value="Ribosomal_bL25_short"/>
</dbReference>
<dbReference type="CDD" id="cd00495">
    <property type="entry name" value="Ribosomal_L25_TL5_CTC"/>
    <property type="match status" value="1"/>
</dbReference>
<comment type="caution">
    <text evidence="9">The sequence shown here is derived from an EMBL/GenBank/DDBJ whole genome shotgun (WGS) entry which is preliminary data.</text>
</comment>
<dbReference type="InterPro" id="IPR011035">
    <property type="entry name" value="Ribosomal_bL25/Gln-tRNA_synth"/>
</dbReference>
<dbReference type="GO" id="GO:0006412">
    <property type="term" value="P:translation"/>
    <property type="evidence" value="ECO:0007669"/>
    <property type="project" value="UniProtKB-UniRule"/>
</dbReference>
<reference evidence="9 10" key="1">
    <citation type="submission" date="2015-10" db="EMBL/GenBank/DDBJ databases">
        <title>Metagenome-Assembled Genomes uncover a global brackish microbiome.</title>
        <authorList>
            <person name="Hugerth L.W."/>
            <person name="Larsson J."/>
            <person name="Alneberg J."/>
            <person name="Lindh M.V."/>
            <person name="Legrand C."/>
            <person name="Pinhassi J."/>
            <person name="Andersson A.F."/>
        </authorList>
    </citation>
    <scope>NUCLEOTIDE SEQUENCE [LARGE SCALE GENOMIC DNA]</scope>
    <source>
        <strain evidence="9">BACL4 MAG-120507-bin80</strain>
    </source>
</reference>
<dbReference type="NCBIfam" id="TIGR00731">
    <property type="entry name" value="bL25_bact_ctc"/>
    <property type="match status" value="1"/>
</dbReference>
<evidence type="ECO:0000259" key="7">
    <source>
        <dbReference type="Pfam" id="PF01386"/>
    </source>
</evidence>
<feature type="domain" description="Large ribosomal subunit protein bL25 beta" evidence="8">
    <location>
        <begin position="105"/>
        <end position="194"/>
    </location>
</feature>
<gene>
    <name evidence="5" type="primary">rplY</name>
    <name evidence="5" type="synonym">ctc</name>
    <name evidence="9" type="ORF">ABR69_01085</name>
</gene>
<dbReference type="InterPro" id="IPR037121">
    <property type="entry name" value="Ribosomal_bL25_C"/>
</dbReference>
<proteinExistence type="inferred from homology"/>
<dbReference type="NCBIfam" id="NF004130">
    <property type="entry name" value="PRK05618.1-5"/>
    <property type="match status" value="1"/>
</dbReference>
<dbReference type="NCBIfam" id="NF004612">
    <property type="entry name" value="PRK05943.1"/>
    <property type="match status" value="1"/>
</dbReference>
<organism evidence="9 10">
    <name type="scientific">OM182 bacterium BACL3 MAG-120507-bin80</name>
    <dbReference type="NCBI Taxonomy" id="1655577"/>
    <lineage>
        <taxon>Bacteria</taxon>
        <taxon>Pseudomonadati</taxon>
        <taxon>Pseudomonadota</taxon>
        <taxon>Gammaproteobacteria</taxon>
        <taxon>OMG group</taxon>
        <taxon>OM182 clade</taxon>
    </lineage>
</organism>
<feature type="compositionally biased region" description="Acidic residues" evidence="6">
    <location>
        <begin position="204"/>
        <end position="213"/>
    </location>
</feature>
<evidence type="ECO:0000256" key="2">
    <source>
        <dbReference type="ARBA" id="ARBA00022884"/>
    </source>
</evidence>
<dbReference type="InterPro" id="IPR029751">
    <property type="entry name" value="Ribosomal_L25_dom"/>
</dbReference>
<dbReference type="Gene3D" id="2.170.120.20">
    <property type="entry name" value="Ribosomal protein L25, beta domain"/>
    <property type="match status" value="1"/>
</dbReference>
<keyword evidence="3 5" id="KW-0689">Ribosomal protein</keyword>
<evidence type="ECO:0000313" key="9">
    <source>
        <dbReference type="EMBL" id="KRO71444.1"/>
    </source>
</evidence>
<dbReference type="InterPro" id="IPR020930">
    <property type="entry name" value="Ribosomal_uL5_bac-type"/>
</dbReference>
<keyword evidence="1 5" id="KW-0699">rRNA-binding</keyword>
<name>A0A0R2S985_9GAMM</name>
<keyword evidence="2 5" id="KW-0694">RNA-binding</keyword>
<feature type="region of interest" description="Disordered" evidence="6">
    <location>
        <begin position="190"/>
        <end position="213"/>
    </location>
</feature>